<accession>A0AB37RN02</accession>
<protein>
    <submittedName>
        <fullName evidence="1">Phage terminase small subunit P27 family</fullName>
    </submittedName>
</protein>
<proteinExistence type="predicted"/>
<evidence type="ECO:0000313" key="1">
    <source>
        <dbReference type="EMBL" id="RMW57170.1"/>
    </source>
</evidence>
<evidence type="ECO:0000313" key="2">
    <source>
        <dbReference type="Proteomes" id="UP000281061"/>
    </source>
</evidence>
<sequence length="176" mass="19852">MKRLIKVVILVNEKHAGRKRKVTHDGDYHKEIHEEDKKISKIQSGLDDIQLTPPRHLSGYGRALWKVLAPELRKLNKVKQLDRTSLELFCSEYGHYRSAEEKLEEYGEYISNDDGIPVKRSPALVTVETAARTIKSLGADLGLSFNARSGQVLAETHDDEDDSAKSTPLKVVKFSV</sequence>
<dbReference type="EMBL" id="RDCL01000015">
    <property type="protein sequence ID" value="RMW57170.1"/>
    <property type="molecule type" value="Genomic_DNA"/>
</dbReference>
<name>A0AB37RN02_LACPE</name>
<dbReference type="NCBIfam" id="TIGR01558">
    <property type="entry name" value="sm_term_P27"/>
    <property type="match status" value="1"/>
</dbReference>
<gene>
    <name evidence="1" type="ORF">D6U17_01045</name>
</gene>
<reference evidence="1 2" key="1">
    <citation type="submission" date="2018-10" db="EMBL/GenBank/DDBJ databases">
        <title>Genome sequences of five Lactobacillus pentosus strains isolated from brines of traditionally fermented spanish-style green table olives and differences between them.</title>
        <authorList>
            <person name="Jimenez Diaz R."/>
        </authorList>
    </citation>
    <scope>NUCLEOTIDE SEQUENCE [LARGE SCALE GENOMIC DNA]</scope>
    <source>
        <strain evidence="1 2">IG8</strain>
    </source>
</reference>
<comment type="caution">
    <text evidence="1">The sequence shown here is derived from an EMBL/GenBank/DDBJ whole genome shotgun (WGS) entry which is preliminary data.</text>
</comment>
<dbReference type="AlphaFoldDB" id="A0AB37RN02"/>
<dbReference type="Pfam" id="PF05119">
    <property type="entry name" value="Terminase_4"/>
    <property type="match status" value="1"/>
</dbReference>
<dbReference type="Proteomes" id="UP000281061">
    <property type="component" value="Unassembled WGS sequence"/>
</dbReference>
<organism evidence="1 2">
    <name type="scientific">Lactiplantibacillus pentosus</name>
    <name type="common">Lactobacillus pentosus</name>
    <dbReference type="NCBI Taxonomy" id="1589"/>
    <lineage>
        <taxon>Bacteria</taxon>
        <taxon>Bacillati</taxon>
        <taxon>Bacillota</taxon>
        <taxon>Bacilli</taxon>
        <taxon>Lactobacillales</taxon>
        <taxon>Lactobacillaceae</taxon>
        <taxon>Lactiplantibacillus</taxon>
    </lineage>
</organism>
<dbReference type="InterPro" id="IPR006448">
    <property type="entry name" value="Phage_term_ssu_P27"/>
</dbReference>